<dbReference type="InterPro" id="IPR050832">
    <property type="entry name" value="Bact_Acetyltransf"/>
</dbReference>
<evidence type="ECO:0000256" key="1">
    <source>
        <dbReference type="ARBA" id="ARBA00022679"/>
    </source>
</evidence>
<evidence type="ECO:0000259" key="4">
    <source>
        <dbReference type="PROSITE" id="PS51186"/>
    </source>
</evidence>
<feature type="region of interest" description="Disordered" evidence="3">
    <location>
        <begin position="143"/>
        <end position="163"/>
    </location>
</feature>
<keyword evidence="2" id="KW-0012">Acyltransferase</keyword>
<feature type="domain" description="N-acetyltransferase" evidence="4">
    <location>
        <begin position="1"/>
        <end position="142"/>
    </location>
</feature>
<dbReference type="AlphaFoldDB" id="A0A7Y9I820"/>
<reference evidence="5 6" key="1">
    <citation type="submission" date="2020-07" db="EMBL/GenBank/DDBJ databases">
        <title>Sequencing the genomes of 1000 actinobacteria strains.</title>
        <authorList>
            <person name="Klenk H.-P."/>
        </authorList>
    </citation>
    <scope>NUCLEOTIDE SEQUENCE [LARGE SCALE GENOMIC DNA]</scope>
    <source>
        <strain evidence="5 6">DSM 22083</strain>
    </source>
</reference>
<sequence>MAGDLEAIMRLYGQLNPDDPVIEDGSDREVFERILADPGLQLSVLERDGEVVATTYLNVIPNLSRAASPYAIIENVVVDESLRGRGLGKLIMDHTLQEAWRRGCYKVMLLTGSKRASTHAFYRACGFTPDVKTGYVARRLLPHERTRAVSPPDPGAAAAATDR</sequence>
<dbReference type="GO" id="GO:0016747">
    <property type="term" value="F:acyltransferase activity, transferring groups other than amino-acyl groups"/>
    <property type="evidence" value="ECO:0007669"/>
    <property type="project" value="InterPro"/>
</dbReference>
<dbReference type="Gene3D" id="3.40.630.30">
    <property type="match status" value="1"/>
</dbReference>
<keyword evidence="6" id="KW-1185">Reference proteome</keyword>
<gene>
    <name evidence="5" type="ORF">BKA15_003020</name>
</gene>
<dbReference type="PROSITE" id="PS51186">
    <property type="entry name" value="GNAT"/>
    <property type="match status" value="1"/>
</dbReference>
<dbReference type="PANTHER" id="PTHR43877">
    <property type="entry name" value="AMINOALKYLPHOSPHONATE N-ACETYLTRANSFERASE-RELATED-RELATED"/>
    <property type="match status" value="1"/>
</dbReference>
<proteinExistence type="predicted"/>
<dbReference type="EMBL" id="JACCBU010000001">
    <property type="protein sequence ID" value="NYE71691.1"/>
    <property type="molecule type" value="Genomic_DNA"/>
</dbReference>
<keyword evidence="1 5" id="KW-0808">Transferase</keyword>
<protein>
    <submittedName>
        <fullName evidence="5">GNAT superfamily N-acetyltransferase</fullName>
    </submittedName>
</protein>
<dbReference type="Pfam" id="PF00583">
    <property type="entry name" value="Acetyltransf_1"/>
    <property type="match status" value="1"/>
</dbReference>
<accession>A0A7Y9I820</accession>
<evidence type="ECO:0000256" key="3">
    <source>
        <dbReference type="SAM" id="MobiDB-lite"/>
    </source>
</evidence>
<dbReference type="InterPro" id="IPR000182">
    <property type="entry name" value="GNAT_dom"/>
</dbReference>
<dbReference type="InterPro" id="IPR016181">
    <property type="entry name" value="Acyl_CoA_acyltransferase"/>
</dbReference>
<evidence type="ECO:0000313" key="6">
    <source>
        <dbReference type="Proteomes" id="UP000569914"/>
    </source>
</evidence>
<comment type="caution">
    <text evidence="5">The sequence shown here is derived from an EMBL/GenBank/DDBJ whole genome shotgun (WGS) entry which is preliminary data.</text>
</comment>
<dbReference type="CDD" id="cd04301">
    <property type="entry name" value="NAT_SF"/>
    <property type="match status" value="1"/>
</dbReference>
<evidence type="ECO:0000313" key="5">
    <source>
        <dbReference type="EMBL" id="NYE71691.1"/>
    </source>
</evidence>
<evidence type="ECO:0000256" key="2">
    <source>
        <dbReference type="ARBA" id="ARBA00023315"/>
    </source>
</evidence>
<dbReference type="SUPFAM" id="SSF55729">
    <property type="entry name" value="Acyl-CoA N-acyltransferases (Nat)"/>
    <property type="match status" value="1"/>
</dbReference>
<dbReference type="Proteomes" id="UP000569914">
    <property type="component" value="Unassembled WGS sequence"/>
</dbReference>
<name>A0A7Y9I820_9ACTN</name>
<organism evidence="5 6">
    <name type="scientific">Microlunatus parietis</name>
    <dbReference type="NCBI Taxonomy" id="682979"/>
    <lineage>
        <taxon>Bacteria</taxon>
        <taxon>Bacillati</taxon>
        <taxon>Actinomycetota</taxon>
        <taxon>Actinomycetes</taxon>
        <taxon>Propionibacteriales</taxon>
        <taxon>Propionibacteriaceae</taxon>
        <taxon>Microlunatus</taxon>
    </lineage>
</organism>